<dbReference type="KEGG" id="mel:Metbo_0890"/>
<evidence type="ECO:0000313" key="2">
    <source>
        <dbReference type="EMBL" id="ADZ09139.1"/>
    </source>
</evidence>
<gene>
    <name evidence="2" type="ordered locus">Metbo_0890</name>
</gene>
<organism evidence="2 3">
    <name type="scientific">Methanobacterium lacus (strain AL-21)</name>
    <dbReference type="NCBI Taxonomy" id="877455"/>
    <lineage>
        <taxon>Archaea</taxon>
        <taxon>Methanobacteriati</taxon>
        <taxon>Methanobacteriota</taxon>
        <taxon>Methanomada group</taxon>
        <taxon>Methanobacteria</taxon>
        <taxon>Methanobacteriales</taxon>
        <taxon>Methanobacteriaceae</taxon>
        <taxon>Methanobacterium</taxon>
    </lineage>
</organism>
<proteinExistence type="predicted"/>
<name>F0TBR2_METLA</name>
<dbReference type="HOGENOM" id="CLU_703243_0_0_2"/>
<dbReference type="Pfam" id="PF00534">
    <property type="entry name" value="Glycos_transf_1"/>
    <property type="match status" value="1"/>
</dbReference>
<dbReference type="STRING" id="877455.Metbo_0890"/>
<keyword evidence="3" id="KW-1185">Reference proteome</keyword>
<dbReference type="InterPro" id="IPR001296">
    <property type="entry name" value="Glyco_trans_1"/>
</dbReference>
<dbReference type="PANTHER" id="PTHR12526">
    <property type="entry name" value="GLYCOSYLTRANSFERASE"/>
    <property type="match status" value="1"/>
</dbReference>
<dbReference type="SUPFAM" id="SSF53756">
    <property type="entry name" value="UDP-Glycosyltransferase/glycogen phosphorylase"/>
    <property type="match status" value="1"/>
</dbReference>
<dbReference type="OrthoDB" id="132546at2157"/>
<sequence>MKIAIIAPMDPKTGISNYSETLAIELIKLGQDVDVVSPENSCNTYLTSQERMNHVKPQDYSVNDYDVTHFQLANSPLHEFQLHILLDNNEDLIKNDSIVTTVHDARNFDVFQYKCSKCRSYGFNSFRSKLSFPHDLVDRGFQRVSNVLLFHNNSAITEYKDRYKLDNMKFKRVLHPAYRIPGQNIINKTNNETKTVLAPGYISPYKGQDILIKAVAGIDLDFKLVFMGNILDPDYGTYLNQLVHENELEDKVEFLGFVTSEEFIYNIDNAEAILVPRLTSPWLLNKPFFRIRRSMGLDTLINQSTSGVLTKALASGKPVICSQNKGFADYVQEDMGLMCDDNVESWSNAIKYMLVNPNKVKEMSINSKRFADNVLDPAKIAEEHLNIYREYC</sequence>
<reference evidence="2 3" key="2">
    <citation type="journal article" date="2014" name="Int. J. Syst. Evol. Microbiol.">
        <title>Methanobacterium paludis sp. nov. and a novel strain of Methanobacterium lacus isolated from northern peatlands.</title>
        <authorList>
            <person name="Cadillo-Quiroz H."/>
            <person name="Brauer S.L."/>
            <person name="Goodson N."/>
            <person name="Yavitt J.B."/>
            <person name="Zinder S.H."/>
        </authorList>
    </citation>
    <scope>NUCLEOTIDE SEQUENCE [LARGE SCALE GENOMIC DNA]</scope>
    <source>
        <strain evidence="2 3">AL-21</strain>
    </source>
</reference>
<reference evidence="3" key="1">
    <citation type="submission" date="2011-02" db="EMBL/GenBank/DDBJ databases">
        <title>Complete sequence of Methanobacterium sp. AL-21.</title>
        <authorList>
            <consortium name="US DOE Joint Genome Institute"/>
            <person name="Lucas S."/>
            <person name="Copeland A."/>
            <person name="Lapidus A."/>
            <person name="Cheng J.-F."/>
            <person name="Goodwin L."/>
            <person name="Pitluck S."/>
            <person name="Chertkov O."/>
            <person name="Detter J.C."/>
            <person name="Han C."/>
            <person name="Tapia R."/>
            <person name="Land M."/>
            <person name="Hauser L."/>
            <person name="Kyrpides N."/>
            <person name="Ivanova N."/>
            <person name="Mikhailova N."/>
            <person name="Pagani I."/>
            <person name="Cadillo-Quiroz H."/>
            <person name="Imachi H."/>
            <person name="Zinder S."/>
            <person name="Liu W."/>
            <person name="Woyke T."/>
        </authorList>
    </citation>
    <scope>NUCLEOTIDE SEQUENCE [LARGE SCALE GENOMIC DNA]</scope>
    <source>
        <strain evidence="3">AL-21</strain>
    </source>
</reference>
<dbReference type="Proteomes" id="UP000007490">
    <property type="component" value="Chromosome"/>
</dbReference>
<evidence type="ECO:0000313" key="3">
    <source>
        <dbReference type="Proteomes" id="UP000007490"/>
    </source>
</evidence>
<dbReference type="GO" id="GO:0016757">
    <property type="term" value="F:glycosyltransferase activity"/>
    <property type="evidence" value="ECO:0007669"/>
    <property type="project" value="InterPro"/>
</dbReference>
<accession>F0TBR2</accession>
<dbReference type="EMBL" id="CP002551">
    <property type="protein sequence ID" value="ADZ09139.1"/>
    <property type="molecule type" value="Genomic_DNA"/>
</dbReference>
<dbReference type="RefSeq" id="WP_013644490.1">
    <property type="nucleotide sequence ID" value="NC_015216.1"/>
</dbReference>
<protein>
    <submittedName>
        <fullName evidence="2">Glycosyl transferase group 1</fullName>
    </submittedName>
</protein>
<dbReference type="CDD" id="cd03801">
    <property type="entry name" value="GT4_PimA-like"/>
    <property type="match status" value="1"/>
</dbReference>
<dbReference type="Gene3D" id="3.40.50.2000">
    <property type="entry name" value="Glycogen Phosphorylase B"/>
    <property type="match status" value="1"/>
</dbReference>
<dbReference type="eggNOG" id="arCOG01403">
    <property type="taxonomic scope" value="Archaea"/>
</dbReference>
<evidence type="ECO:0000259" key="1">
    <source>
        <dbReference type="Pfam" id="PF00534"/>
    </source>
</evidence>
<keyword evidence="2" id="KW-0808">Transferase</keyword>
<dbReference type="AlphaFoldDB" id="F0TBR2"/>
<dbReference type="GeneID" id="10277339"/>
<feature type="domain" description="Glycosyl transferase family 1" evidence="1">
    <location>
        <begin position="187"/>
        <end position="369"/>
    </location>
</feature>